<feature type="region of interest" description="Disordered" evidence="1">
    <location>
        <begin position="1"/>
        <end position="77"/>
    </location>
</feature>
<organism evidence="2 3">
    <name type="scientific">Scheffersomyces spartinae</name>
    <dbReference type="NCBI Taxonomy" id="45513"/>
    <lineage>
        <taxon>Eukaryota</taxon>
        <taxon>Fungi</taxon>
        <taxon>Dikarya</taxon>
        <taxon>Ascomycota</taxon>
        <taxon>Saccharomycotina</taxon>
        <taxon>Pichiomycetes</taxon>
        <taxon>Debaryomycetaceae</taxon>
        <taxon>Scheffersomyces</taxon>
    </lineage>
</organism>
<dbReference type="PANTHER" id="PTHR34693:SF1">
    <property type="entry name" value="PROTEIN PAR32"/>
    <property type="match status" value="1"/>
</dbReference>
<evidence type="ECO:0000313" key="2">
    <source>
        <dbReference type="EMBL" id="KAG7195617.1"/>
    </source>
</evidence>
<feature type="compositionally biased region" description="Polar residues" evidence="1">
    <location>
        <begin position="28"/>
        <end position="41"/>
    </location>
</feature>
<dbReference type="InterPro" id="IPR022024">
    <property type="entry name" value="DUF3602"/>
</dbReference>
<comment type="caution">
    <text evidence="2">The sequence shown here is derived from an EMBL/GenBank/DDBJ whole genome shotgun (WGS) entry which is preliminary data.</text>
</comment>
<reference evidence="2" key="1">
    <citation type="submission" date="2021-03" db="EMBL/GenBank/DDBJ databases">
        <authorList>
            <person name="Palmer J.M."/>
        </authorList>
    </citation>
    <scope>NUCLEOTIDE SEQUENCE</scope>
    <source>
        <strain evidence="2">ARV_011</strain>
    </source>
</reference>
<proteinExistence type="predicted"/>
<keyword evidence="3" id="KW-1185">Reference proteome</keyword>
<dbReference type="EMBL" id="JAHMUF010000003">
    <property type="protein sequence ID" value="KAG7195617.1"/>
    <property type="molecule type" value="Genomic_DNA"/>
</dbReference>
<dbReference type="RefSeq" id="XP_043051162.1">
    <property type="nucleotide sequence ID" value="XM_043194110.1"/>
</dbReference>
<dbReference type="PANTHER" id="PTHR34693">
    <property type="entry name" value="PROTEIN PAR32"/>
    <property type="match status" value="1"/>
</dbReference>
<evidence type="ECO:0000256" key="1">
    <source>
        <dbReference type="SAM" id="MobiDB-lite"/>
    </source>
</evidence>
<dbReference type="GeneID" id="66116758"/>
<sequence>MGSFATGRGGAGNIHSNPTELTDGLRPTVSTNSVKKVTSAGSDDKRIYYSTGRGGAGNIKSSSEIPSPKLIPQGSNTPQLTSNIITTGRGGFGNMVKNDNPELIRKLQDVDGAAPGEELTSVTSNRSFTVGRGGLGNVVSKTRSHGSAHLTEEVPNLYAVTSNGESRESRLKKQNQKNFVGKLKNLFH</sequence>
<gene>
    <name evidence="2" type="ORF">KQ657_003384</name>
</gene>
<protein>
    <submittedName>
        <fullName evidence="2">Uncharacterized protein</fullName>
    </submittedName>
</protein>
<dbReference type="OrthoDB" id="3063476at2759"/>
<name>A0A9P8AK80_9ASCO</name>
<accession>A0A9P8AK80</accession>
<dbReference type="AlphaFoldDB" id="A0A9P8AK80"/>
<dbReference type="InterPro" id="IPR053203">
    <property type="entry name" value="Cisplatin_resist-associated"/>
</dbReference>
<dbReference type="Proteomes" id="UP000790833">
    <property type="component" value="Unassembled WGS sequence"/>
</dbReference>
<evidence type="ECO:0000313" key="3">
    <source>
        <dbReference type="Proteomes" id="UP000790833"/>
    </source>
</evidence>
<dbReference type="Pfam" id="PF12223">
    <property type="entry name" value="DUF3602"/>
    <property type="match status" value="2"/>
</dbReference>